<keyword evidence="3" id="KW-1185">Reference proteome</keyword>
<name>A0A1H9CZJ2_9BACI</name>
<dbReference type="STRING" id="571933.SAMN05216362_10614"/>
<dbReference type="InterPro" id="IPR032710">
    <property type="entry name" value="NTF2-like_dom_sf"/>
</dbReference>
<dbReference type="Proteomes" id="UP000199427">
    <property type="component" value="Unassembled WGS sequence"/>
</dbReference>
<dbReference type="SUPFAM" id="SSF54427">
    <property type="entry name" value="NTF2-like"/>
    <property type="match status" value="2"/>
</dbReference>
<gene>
    <name evidence="2" type="ORF">SAMN05216362_10614</name>
</gene>
<proteinExistence type="predicted"/>
<feature type="domain" description="SnoaL-like" evidence="1">
    <location>
        <begin position="125"/>
        <end position="215"/>
    </location>
</feature>
<protein>
    <submittedName>
        <fullName evidence="2">SnoaL-like domain-containing protein</fullName>
    </submittedName>
</protein>
<reference evidence="2 3" key="1">
    <citation type="submission" date="2016-10" db="EMBL/GenBank/DDBJ databases">
        <authorList>
            <person name="de Groot N.N."/>
        </authorList>
    </citation>
    <scope>NUCLEOTIDE SEQUENCE [LARGE SCALE GENOMIC DNA]</scope>
    <source>
        <strain evidence="2 3">DSM 21633</strain>
    </source>
</reference>
<dbReference type="RefSeq" id="WP_175615174.1">
    <property type="nucleotide sequence ID" value="NZ_CAESCL010000024.1"/>
</dbReference>
<dbReference type="InterPro" id="IPR037401">
    <property type="entry name" value="SnoaL-like"/>
</dbReference>
<feature type="domain" description="SnoaL-like" evidence="1">
    <location>
        <begin position="10"/>
        <end position="103"/>
    </location>
</feature>
<dbReference type="Gene3D" id="3.10.450.50">
    <property type="match status" value="2"/>
</dbReference>
<dbReference type="EMBL" id="FOES01000006">
    <property type="protein sequence ID" value="SEQ05938.1"/>
    <property type="molecule type" value="Genomic_DNA"/>
</dbReference>
<evidence type="ECO:0000313" key="3">
    <source>
        <dbReference type="Proteomes" id="UP000199427"/>
    </source>
</evidence>
<sequence>MGQINLSELVENYFNAYETTERGALEELLSDDFRFNSPVDDKINRETYFERCWPSCHDIQEYHIQNLLTDGDEVVIRYECVLKSGATFQNMEHFLFIDGKISEITVYFGFNYRDDAVINEKVKSLNKAFVTGDTDYIVENLAEDIQWNFVGEGVIEGKEAASNMLEPMRGVVAEEHTIENIIVQGNTAMIEGTMKTPSENDEEKVYAFCDVYTFDQSSDANIKKLSAYLLELTSEE</sequence>
<evidence type="ECO:0000259" key="1">
    <source>
        <dbReference type="Pfam" id="PF12680"/>
    </source>
</evidence>
<evidence type="ECO:0000313" key="2">
    <source>
        <dbReference type="EMBL" id="SEQ05938.1"/>
    </source>
</evidence>
<dbReference type="AlphaFoldDB" id="A0A1H9CZJ2"/>
<accession>A0A1H9CZJ2</accession>
<organism evidence="2 3">
    <name type="scientific">Piscibacillus halophilus</name>
    <dbReference type="NCBI Taxonomy" id="571933"/>
    <lineage>
        <taxon>Bacteria</taxon>
        <taxon>Bacillati</taxon>
        <taxon>Bacillota</taxon>
        <taxon>Bacilli</taxon>
        <taxon>Bacillales</taxon>
        <taxon>Bacillaceae</taxon>
        <taxon>Piscibacillus</taxon>
    </lineage>
</organism>
<dbReference type="Pfam" id="PF12680">
    <property type="entry name" value="SnoaL_2"/>
    <property type="match status" value="2"/>
</dbReference>